<dbReference type="InterPro" id="IPR036737">
    <property type="entry name" value="OmpA-like_sf"/>
</dbReference>
<sequence>MILEEAQELVAEEENYFVSMTDLMVGLVFVFIILLMYFALQFQDVTEELTGANKTRTKILEEIQHKLKDQGVPVIIDRENGVLRLPDSVLFDSGQRDLKPEGRANVDRLAAALIDILPCYSDGVAKSAKCPSSKHKLESVYIEGHTDSDRYSGGGGLKDNWDLSVVRATNTYRSLIEFQPNLSGLCAQKLGRCDPILSVSGYGPQRPVPDGKGSDQERKQQNRRIDLRLIMMAPDAGEAERAVANRIKGK</sequence>
<organism evidence="5 6">
    <name type="scientific">Novosphingobium ovatum</name>
    <dbReference type="NCBI Taxonomy" id="1908523"/>
    <lineage>
        <taxon>Bacteria</taxon>
        <taxon>Pseudomonadati</taxon>
        <taxon>Pseudomonadota</taxon>
        <taxon>Alphaproteobacteria</taxon>
        <taxon>Sphingomonadales</taxon>
        <taxon>Sphingomonadaceae</taxon>
        <taxon>Novosphingobium</taxon>
    </lineage>
</organism>
<gene>
    <name evidence="5" type="ORF">GTZ99_14725</name>
</gene>
<evidence type="ECO:0000313" key="5">
    <source>
        <dbReference type="EMBL" id="NBC37807.1"/>
    </source>
</evidence>
<evidence type="ECO:0000256" key="3">
    <source>
        <dbReference type="SAM" id="Phobius"/>
    </source>
</evidence>
<dbReference type="InterPro" id="IPR050330">
    <property type="entry name" value="Bact_OuterMem_StrucFunc"/>
</dbReference>
<dbReference type="CDD" id="cd07185">
    <property type="entry name" value="OmpA_C-like"/>
    <property type="match status" value="1"/>
</dbReference>
<feature type="domain" description="OmpA-like" evidence="4">
    <location>
        <begin position="78"/>
        <end position="233"/>
    </location>
</feature>
<dbReference type="RefSeq" id="WP_161720226.1">
    <property type="nucleotide sequence ID" value="NZ_JAAAPO010000006.1"/>
</dbReference>
<dbReference type="EMBL" id="JAAAPO010000006">
    <property type="protein sequence ID" value="NBC37807.1"/>
    <property type="molecule type" value="Genomic_DNA"/>
</dbReference>
<proteinExistence type="predicted"/>
<dbReference type="Pfam" id="PF00691">
    <property type="entry name" value="OmpA"/>
    <property type="match status" value="1"/>
</dbReference>
<dbReference type="Gene3D" id="3.30.1330.60">
    <property type="entry name" value="OmpA-like domain"/>
    <property type="match status" value="1"/>
</dbReference>
<feature type="region of interest" description="Disordered" evidence="2">
    <location>
        <begin position="201"/>
        <end position="225"/>
    </location>
</feature>
<feature type="transmembrane region" description="Helical" evidence="3">
    <location>
        <begin position="23"/>
        <end position="40"/>
    </location>
</feature>
<dbReference type="Proteomes" id="UP000753724">
    <property type="component" value="Unassembled WGS sequence"/>
</dbReference>
<protein>
    <submittedName>
        <fullName evidence="5">OmpA family protein</fullName>
    </submittedName>
</protein>
<accession>A0ABW9XGV9</accession>
<keyword evidence="3" id="KW-1133">Transmembrane helix</keyword>
<comment type="caution">
    <text evidence="5">The sequence shown here is derived from an EMBL/GenBank/DDBJ whole genome shotgun (WGS) entry which is preliminary data.</text>
</comment>
<keyword evidence="1 3" id="KW-0472">Membrane</keyword>
<evidence type="ECO:0000256" key="2">
    <source>
        <dbReference type="SAM" id="MobiDB-lite"/>
    </source>
</evidence>
<feature type="compositionally biased region" description="Basic and acidic residues" evidence="2">
    <location>
        <begin position="212"/>
        <end position="225"/>
    </location>
</feature>
<reference evidence="6" key="1">
    <citation type="submission" date="2020-01" db="EMBL/GenBank/DDBJ databases">
        <title>Sphingomonas sp. strain CSW-10.</title>
        <authorList>
            <person name="Chen W.-M."/>
        </authorList>
    </citation>
    <scope>NUCLEOTIDE SEQUENCE [LARGE SCALE GENOMIC DNA]</scope>
    <source>
        <strain evidence="6">FSY-8</strain>
    </source>
</reference>
<dbReference type="SUPFAM" id="SSF103088">
    <property type="entry name" value="OmpA-like"/>
    <property type="match status" value="1"/>
</dbReference>
<keyword evidence="6" id="KW-1185">Reference proteome</keyword>
<keyword evidence="3" id="KW-0812">Transmembrane</keyword>
<evidence type="ECO:0000313" key="6">
    <source>
        <dbReference type="Proteomes" id="UP000753724"/>
    </source>
</evidence>
<name>A0ABW9XGV9_9SPHN</name>
<dbReference type="PANTHER" id="PTHR30329">
    <property type="entry name" value="STATOR ELEMENT OF FLAGELLAR MOTOR COMPLEX"/>
    <property type="match status" value="1"/>
</dbReference>
<dbReference type="PANTHER" id="PTHR30329:SF20">
    <property type="entry name" value="EXPORTED PROTEIN"/>
    <property type="match status" value="1"/>
</dbReference>
<dbReference type="PROSITE" id="PS51123">
    <property type="entry name" value="OMPA_2"/>
    <property type="match status" value="1"/>
</dbReference>
<evidence type="ECO:0000256" key="1">
    <source>
        <dbReference type="PROSITE-ProRule" id="PRU00473"/>
    </source>
</evidence>
<dbReference type="InterPro" id="IPR006665">
    <property type="entry name" value="OmpA-like"/>
</dbReference>
<evidence type="ECO:0000259" key="4">
    <source>
        <dbReference type="PROSITE" id="PS51123"/>
    </source>
</evidence>